<dbReference type="InterPro" id="IPR047112">
    <property type="entry name" value="RecG/Mfd"/>
</dbReference>
<evidence type="ECO:0000313" key="9">
    <source>
        <dbReference type="Proteomes" id="UP000190286"/>
    </source>
</evidence>
<keyword evidence="9" id="KW-1185">Reference proteome</keyword>
<dbReference type="CDD" id="cd04488">
    <property type="entry name" value="RecG_wedge_OBF"/>
    <property type="match status" value="1"/>
</dbReference>
<accession>A0A1T4W6M6</accession>
<evidence type="ECO:0000256" key="3">
    <source>
        <dbReference type="ARBA" id="ARBA00022806"/>
    </source>
</evidence>
<dbReference type="PANTHER" id="PTHR47964:SF1">
    <property type="entry name" value="ATP-DEPENDENT DNA HELICASE HOMOLOG RECG, CHLOROPLASTIC"/>
    <property type="match status" value="1"/>
</dbReference>
<feature type="transmembrane region" description="Helical" evidence="6">
    <location>
        <begin position="419"/>
        <end position="440"/>
    </location>
</feature>
<dbReference type="STRING" id="745368.SAMN02745178_00035"/>
<name>A0A1T4W6M6_9FIRM</name>
<dbReference type="Gene3D" id="2.40.50.140">
    <property type="entry name" value="Nucleic acid-binding proteins"/>
    <property type="match status" value="1"/>
</dbReference>
<dbReference type="AlphaFoldDB" id="A0A1T4W6M6"/>
<dbReference type="CDD" id="cd17992">
    <property type="entry name" value="DEXHc_RecG"/>
    <property type="match status" value="1"/>
</dbReference>
<dbReference type="OrthoDB" id="9804325at2"/>
<keyword evidence="1" id="KW-0227">DNA damage</keyword>
<keyword evidence="3 8" id="KW-0547">Nucleotide-binding</keyword>
<keyword evidence="3 8" id="KW-0067">ATP-binding</keyword>
<organism evidence="8 9">
    <name type="scientific">Gemmiger formicilis</name>
    <dbReference type="NCBI Taxonomy" id="745368"/>
    <lineage>
        <taxon>Bacteria</taxon>
        <taxon>Bacillati</taxon>
        <taxon>Bacillota</taxon>
        <taxon>Clostridia</taxon>
        <taxon>Eubacteriales</taxon>
        <taxon>Gemmiger</taxon>
    </lineage>
</organism>
<evidence type="ECO:0000256" key="6">
    <source>
        <dbReference type="SAM" id="Phobius"/>
    </source>
</evidence>
<feature type="transmembrane region" description="Helical" evidence="6">
    <location>
        <begin position="461"/>
        <end position="493"/>
    </location>
</feature>
<dbReference type="Pfam" id="PF00270">
    <property type="entry name" value="DEAD"/>
    <property type="match status" value="1"/>
</dbReference>
<dbReference type="EMBL" id="FUYF01000001">
    <property type="protein sequence ID" value="SKA72913.1"/>
    <property type="molecule type" value="Genomic_DNA"/>
</dbReference>
<evidence type="ECO:0000259" key="7">
    <source>
        <dbReference type="PROSITE" id="PS51192"/>
    </source>
</evidence>
<dbReference type="GO" id="GO:0005524">
    <property type="term" value="F:ATP binding"/>
    <property type="evidence" value="ECO:0007669"/>
    <property type="project" value="InterPro"/>
</dbReference>
<dbReference type="SUPFAM" id="SSF52540">
    <property type="entry name" value="P-loop containing nucleoside triphosphate hydrolases"/>
    <property type="match status" value="1"/>
</dbReference>
<dbReference type="SMART" id="SM00487">
    <property type="entry name" value="DEXDc"/>
    <property type="match status" value="1"/>
</dbReference>
<gene>
    <name evidence="8" type="ORF">SAMN02745178_00035</name>
</gene>
<dbReference type="PROSITE" id="PS51192">
    <property type="entry name" value="HELICASE_ATP_BIND_1"/>
    <property type="match status" value="1"/>
</dbReference>
<sequence length="499" mass="54869">MPTINDSVQFLKGVGPAFAKKFEKLGILTIRDLLLCYPRKYIDYTQPYTVVSAPYDVECCVRATVLQKEPARRVKGGRVMNRVLAADDSGILALSWFNAPYAADKLEVGETYYFEGRIGGALTRRELLHPLVRTEAQVADCPFVAVYPGTDGLPASRHASCAHAALAFADQLVDPLPPELLTRYRMPAKAQAVRGIHAPKNADDLAAARRRLIFEELYLLQIGIFLLRSHGRRKTSAPMHPLDLGPFWRSLPYPPTGAQKRSTEEILADLCGDVPMNRLLQGDVGSGKTLVAAAAIWFAAQNGWQSAMLAPTEILARQHAATLADRLEPFGVNVTLLVGGMKAKEKRIALEAIADGRANLVVGTHAVLTDTVEFKNLGLAIVDEQHRFGVRQRGLLAGKAQSPHLLVMSATPIPRTLGLLMYGDLDLLVFVVVGFWGRFLRTLLFPLQKLLFMSGFLYHRILWGLCVFLFCSALLVRAALGAVLFFFGFFSAISFSLVP</sequence>
<keyword evidence="2" id="KW-0378">Hydrolase</keyword>
<evidence type="ECO:0000256" key="5">
    <source>
        <dbReference type="ARBA" id="ARBA00023204"/>
    </source>
</evidence>
<dbReference type="GO" id="GO:0003678">
    <property type="term" value="F:DNA helicase activity"/>
    <property type="evidence" value="ECO:0007669"/>
    <property type="project" value="TreeGrafter"/>
</dbReference>
<dbReference type="InterPro" id="IPR014001">
    <property type="entry name" value="Helicase_ATP-bd"/>
</dbReference>
<dbReference type="Gene3D" id="3.40.50.300">
    <property type="entry name" value="P-loop containing nucleotide triphosphate hydrolases"/>
    <property type="match status" value="1"/>
</dbReference>
<dbReference type="InterPro" id="IPR027417">
    <property type="entry name" value="P-loop_NTPase"/>
</dbReference>
<keyword evidence="4" id="KW-0238">DNA-binding</keyword>
<keyword evidence="6" id="KW-1133">Transmembrane helix</keyword>
<dbReference type="Pfam" id="PF17191">
    <property type="entry name" value="RecG_wedge"/>
    <property type="match status" value="1"/>
</dbReference>
<evidence type="ECO:0000256" key="1">
    <source>
        <dbReference type="ARBA" id="ARBA00022763"/>
    </source>
</evidence>
<evidence type="ECO:0000256" key="2">
    <source>
        <dbReference type="ARBA" id="ARBA00022801"/>
    </source>
</evidence>
<dbReference type="PANTHER" id="PTHR47964">
    <property type="entry name" value="ATP-DEPENDENT DNA HELICASE HOMOLOG RECG, CHLOROPLASTIC"/>
    <property type="match status" value="1"/>
</dbReference>
<keyword evidence="6" id="KW-0472">Membrane</keyword>
<dbReference type="GO" id="GO:0003677">
    <property type="term" value="F:DNA binding"/>
    <property type="evidence" value="ECO:0007669"/>
    <property type="project" value="UniProtKB-KW"/>
</dbReference>
<keyword evidence="3 8" id="KW-0347">Helicase</keyword>
<dbReference type="InterPro" id="IPR011545">
    <property type="entry name" value="DEAD/DEAH_box_helicase_dom"/>
</dbReference>
<reference evidence="8 9" key="1">
    <citation type="submission" date="2017-02" db="EMBL/GenBank/DDBJ databases">
        <authorList>
            <person name="Peterson S.W."/>
        </authorList>
    </citation>
    <scope>NUCLEOTIDE SEQUENCE [LARGE SCALE GENOMIC DNA]</scope>
    <source>
        <strain evidence="8 9">ATCC 27749</strain>
    </source>
</reference>
<feature type="domain" description="Helicase ATP-binding" evidence="7">
    <location>
        <begin position="269"/>
        <end position="430"/>
    </location>
</feature>
<protein>
    <submittedName>
        <fullName evidence="8">ATP-dependent DNA helicase RecG</fullName>
    </submittedName>
</protein>
<proteinExistence type="predicted"/>
<dbReference type="SUPFAM" id="SSF50249">
    <property type="entry name" value="Nucleic acid-binding proteins"/>
    <property type="match status" value="1"/>
</dbReference>
<evidence type="ECO:0000256" key="4">
    <source>
        <dbReference type="ARBA" id="ARBA00023125"/>
    </source>
</evidence>
<dbReference type="Proteomes" id="UP000190286">
    <property type="component" value="Unassembled WGS sequence"/>
</dbReference>
<dbReference type="RefSeq" id="WP_159446948.1">
    <property type="nucleotide sequence ID" value="NZ_FUYF01000001.1"/>
</dbReference>
<dbReference type="GO" id="GO:0006281">
    <property type="term" value="P:DNA repair"/>
    <property type="evidence" value="ECO:0007669"/>
    <property type="project" value="UniProtKB-KW"/>
</dbReference>
<dbReference type="GO" id="GO:0016787">
    <property type="term" value="F:hydrolase activity"/>
    <property type="evidence" value="ECO:0007669"/>
    <property type="project" value="UniProtKB-KW"/>
</dbReference>
<evidence type="ECO:0000313" key="8">
    <source>
        <dbReference type="EMBL" id="SKA72913.1"/>
    </source>
</evidence>
<keyword evidence="6" id="KW-0812">Transmembrane</keyword>
<keyword evidence="5" id="KW-0234">DNA repair</keyword>
<dbReference type="GeneID" id="93336535"/>
<dbReference type="InterPro" id="IPR012340">
    <property type="entry name" value="NA-bd_OB-fold"/>
</dbReference>
<dbReference type="InterPro" id="IPR033454">
    <property type="entry name" value="RecG_wedge"/>
</dbReference>